<dbReference type="InterPro" id="IPR046373">
    <property type="entry name" value="Acyl-CoA_Oxase/DH_mid-dom_sf"/>
</dbReference>
<keyword evidence="2" id="KW-0560">Oxidoreductase</keyword>
<evidence type="ECO:0000256" key="2">
    <source>
        <dbReference type="ARBA" id="ARBA00023002"/>
    </source>
</evidence>
<dbReference type="InterPro" id="IPR037069">
    <property type="entry name" value="AcylCoA_DH/ox_N_sf"/>
</dbReference>
<dbReference type="EMBL" id="WMIG01000014">
    <property type="protein sequence ID" value="MTH61315.1"/>
    <property type="molecule type" value="Genomic_DNA"/>
</dbReference>
<evidence type="ECO:0000313" key="7">
    <source>
        <dbReference type="Proteomes" id="UP000449846"/>
    </source>
</evidence>
<keyword evidence="1" id="KW-0285">Flavoprotein</keyword>
<dbReference type="InterPro" id="IPR009100">
    <property type="entry name" value="AcylCoA_DH/oxidase_NM_dom_sf"/>
</dbReference>
<evidence type="ECO:0000256" key="1">
    <source>
        <dbReference type="ARBA" id="ARBA00022630"/>
    </source>
</evidence>
<dbReference type="InterPro" id="IPR006091">
    <property type="entry name" value="Acyl-CoA_Oxase/DH_mid-dom"/>
</dbReference>
<proteinExistence type="predicted"/>
<reference evidence="6 7" key="1">
    <citation type="submission" date="2019-11" db="EMBL/GenBank/DDBJ databases">
        <authorList>
            <person name="Dong K."/>
        </authorList>
    </citation>
    <scope>NUCLEOTIDE SEQUENCE [LARGE SCALE GENOMIC DNA]</scope>
    <source>
        <strain evidence="6 7">NBRC 112902</strain>
    </source>
</reference>
<comment type="caution">
    <text evidence="6">The sequence shown here is derived from an EMBL/GenBank/DDBJ whole genome shotgun (WGS) entry which is preliminary data.</text>
</comment>
<dbReference type="PIRSF" id="PIRSF016578">
    <property type="entry name" value="HsaA"/>
    <property type="match status" value="1"/>
</dbReference>
<dbReference type="Gene3D" id="2.40.110.10">
    <property type="entry name" value="Butyryl-CoA Dehydrogenase, subunit A, domain 2"/>
    <property type="match status" value="1"/>
</dbReference>
<keyword evidence="7" id="KW-1185">Reference proteome</keyword>
<organism evidence="6 7">
    <name type="scientific">Paracoccus litorisediminis</name>
    <dbReference type="NCBI Taxonomy" id="2006130"/>
    <lineage>
        <taxon>Bacteria</taxon>
        <taxon>Pseudomonadati</taxon>
        <taxon>Pseudomonadota</taxon>
        <taxon>Alphaproteobacteria</taxon>
        <taxon>Rhodobacterales</taxon>
        <taxon>Paracoccaceae</taxon>
        <taxon>Paracoccus</taxon>
    </lineage>
</organism>
<name>A0A844HSX8_9RHOB</name>
<dbReference type="AlphaFoldDB" id="A0A844HSX8"/>
<evidence type="ECO:0000259" key="4">
    <source>
        <dbReference type="Pfam" id="PF02771"/>
    </source>
</evidence>
<sequence>MLISSVTSQPAEVEIARRLGDEFATTAAEDDKAARFPGRHVAALREAGLLALTAPKELGGQGGGLVLAAQVIREIGRGDPAVALILVMQYAHLATLHRSRWPLELATRVVRGAACEGALINALRVEPELGTPMRGGLPATIARRTEDGWLLSGRKIYSTGSEGLRWGVVWARTDEEEPRVGQFLVPMDALGVHIQPSWDTLGLRASSSHDVQFEDVFLPADHAADIRRPSEWAIRGDEAAAWASLLIAALYTGVAEAGRDWIVGFLKSRVPANLGKPLAELPRMQEAVGAIEERIAVNLRLILSASGEADAGEPPTARETGIIKHVATENAIAAVEGALKLAGNHGISRRNPLERHYRDVLCGRIHSPQEDSVLVTAGRAALGL</sequence>
<dbReference type="OrthoDB" id="7316074at2"/>
<evidence type="ECO:0000313" key="6">
    <source>
        <dbReference type="EMBL" id="MTH61315.1"/>
    </source>
</evidence>
<feature type="domain" description="Acyl-CoA dehydrogenase C-terminal" evidence="5">
    <location>
        <begin position="245"/>
        <end position="367"/>
    </location>
</feature>
<dbReference type="GO" id="GO:0003995">
    <property type="term" value="F:acyl-CoA dehydrogenase activity"/>
    <property type="evidence" value="ECO:0007669"/>
    <property type="project" value="TreeGrafter"/>
</dbReference>
<dbReference type="RefSeq" id="WP_155041268.1">
    <property type="nucleotide sequence ID" value="NZ_WMIG01000014.1"/>
</dbReference>
<evidence type="ECO:0000259" key="3">
    <source>
        <dbReference type="Pfam" id="PF02770"/>
    </source>
</evidence>
<accession>A0A844HSX8</accession>
<dbReference type="Gene3D" id="1.10.540.10">
    <property type="entry name" value="Acyl-CoA dehydrogenase/oxidase, N-terminal domain"/>
    <property type="match status" value="1"/>
</dbReference>
<dbReference type="Pfam" id="PF02770">
    <property type="entry name" value="Acyl-CoA_dh_M"/>
    <property type="match status" value="1"/>
</dbReference>
<dbReference type="Proteomes" id="UP000449846">
    <property type="component" value="Unassembled WGS sequence"/>
</dbReference>
<protein>
    <submittedName>
        <fullName evidence="6">Acyl-CoA dehydrogenase</fullName>
    </submittedName>
</protein>
<dbReference type="InterPro" id="IPR013107">
    <property type="entry name" value="Acyl-CoA_DH_C"/>
</dbReference>
<dbReference type="PANTHER" id="PTHR43884:SF25">
    <property type="entry name" value="ACYL-COA DEHYDROGENASE YDBM-RELATED"/>
    <property type="match status" value="1"/>
</dbReference>
<feature type="domain" description="Acyl-CoA oxidase/dehydrogenase middle" evidence="3">
    <location>
        <begin position="126"/>
        <end position="216"/>
    </location>
</feature>
<dbReference type="Pfam" id="PF02771">
    <property type="entry name" value="Acyl-CoA_dh_N"/>
    <property type="match status" value="1"/>
</dbReference>
<dbReference type="SUPFAM" id="SSF47203">
    <property type="entry name" value="Acyl-CoA dehydrogenase C-terminal domain-like"/>
    <property type="match status" value="1"/>
</dbReference>
<dbReference type="SUPFAM" id="SSF56645">
    <property type="entry name" value="Acyl-CoA dehydrogenase NM domain-like"/>
    <property type="match status" value="1"/>
</dbReference>
<dbReference type="InterPro" id="IPR013786">
    <property type="entry name" value="AcylCoA_DH/ox_N"/>
</dbReference>
<dbReference type="Pfam" id="PF08028">
    <property type="entry name" value="Acyl-CoA_dh_2"/>
    <property type="match status" value="1"/>
</dbReference>
<dbReference type="GO" id="GO:0050660">
    <property type="term" value="F:flavin adenine dinucleotide binding"/>
    <property type="evidence" value="ECO:0007669"/>
    <property type="project" value="InterPro"/>
</dbReference>
<dbReference type="PANTHER" id="PTHR43884">
    <property type="entry name" value="ACYL-COA DEHYDROGENASE"/>
    <property type="match status" value="1"/>
</dbReference>
<feature type="domain" description="Acyl-CoA dehydrogenase/oxidase N-terminal" evidence="4">
    <location>
        <begin position="20"/>
        <end position="89"/>
    </location>
</feature>
<dbReference type="CDD" id="cd00567">
    <property type="entry name" value="ACAD"/>
    <property type="match status" value="1"/>
</dbReference>
<evidence type="ECO:0000259" key="5">
    <source>
        <dbReference type="Pfam" id="PF08028"/>
    </source>
</evidence>
<dbReference type="Gene3D" id="1.20.140.10">
    <property type="entry name" value="Butyryl-CoA Dehydrogenase, subunit A, domain 3"/>
    <property type="match status" value="1"/>
</dbReference>
<gene>
    <name evidence="6" type="ORF">GL300_19055</name>
</gene>
<dbReference type="InterPro" id="IPR036250">
    <property type="entry name" value="AcylCo_DH-like_C"/>
</dbReference>